<dbReference type="PANTHER" id="PTHR42999:SF1">
    <property type="entry name" value="PENTAPEPTIDE REPEAT-CONTAINING PROTEIN"/>
    <property type="match status" value="1"/>
</dbReference>
<dbReference type="Pfam" id="PF13599">
    <property type="entry name" value="Pentapeptide_4"/>
    <property type="match status" value="1"/>
</dbReference>
<evidence type="ECO:0000313" key="2">
    <source>
        <dbReference type="Proteomes" id="UP000602198"/>
    </source>
</evidence>
<name>A0ABS1M0Y5_9NOCA</name>
<dbReference type="RefSeq" id="WP_201945128.1">
    <property type="nucleotide sequence ID" value="NZ_JAERRJ010000002.1"/>
</dbReference>
<sequence>MARELADLPYARHLERSEALPRTGGEYDCAHFDGQHLDEEIVQQARFTETAFTSLTVDRGSLRHSHFNDVWLHNVRWIGTDAGDTSWRDAEFADGAMSGLDLGGSDLRRVRFEGCKLDSVNFRTATLQQVSFVDCVLRHVDFGDAKLTEVSFDGSTIDRLILNRARLTKVDFRGALEIDIAEGVEGMKGATVNPRQLLSLAPTFAAALGITVKN</sequence>
<accession>A0ABS1M0Y5</accession>
<dbReference type="Proteomes" id="UP000602198">
    <property type="component" value="Unassembled WGS sequence"/>
</dbReference>
<dbReference type="InterPro" id="IPR052949">
    <property type="entry name" value="PA_immunity-related"/>
</dbReference>
<dbReference type="InterPro" id="IPR001646">
    <property type="entry name" value="5peptide_repeat"/>
</dbReference>
<protein>
    <submittedName>
        <fullName evidence="1">Pentapeptide repeat-containing protein</fullName>
    </submittedName>
</protein>
<gene>
    <name evidence="1" type="ORF">JK358_07945</name>
</gene>
<dbReference type="SUPFAM" id="SSF141571">
    <property type="entry name" value="Pentapeptide repeat-like"/>
    <property type="match status" value="1"/>
</dbReference>
<comment type="caution">
    <text evidence="1">The sequence shown here is derived from an EMBL/GenBank/DDBJ whole genome shotgun (WGS) entry which is preliminary data.</text>
</comment>
<dbReference type="EMBL" id="JAERRJ010000002">
    <property type="protein sequence ID" value="MBL1074327.1"/>
    <property type="molecule type" value="Genomic_DNA"/>
</dbReference>
<dbReference type="Gene3D" id="2.160.20.80">
    <property type="entry name" value="E3 ubiquitin-protein ligase SopA"/>
    <property type="match status" value="1"/>
</dbReference>
<proteinExistence type="predicted"/>
<evidence type="ECO:0000313" key="1">
    <source>
        <dbReference type="EMBL" id="MBL1074327.1"/>
    </source>
</evidence>
<dbReference type="PANTHER" id="PTHR42999">
    <property type="entry name" value="ANTIBIOTIC RESISTANCE PROTEIN MCBG"/>
    <property type="match status" value="1"/>
</dbReference>
<organism evidence="1 2">
    <name type="scientific">Nocardia acididurans</name>
    <dbReference type="NCBI Taxonomy" id="2802282"/>
    <lineage>
        <taxon>Bacteria</taxon>
        <taxon>Bacillati</taxon>
        <taxon>Actinomycetota</taxon>
        <taxon>Actinomycetes</taxon>
        <taxon>Mycobacteriales</taxon>
        <taxon>Nocardiaceae</taxon>
        <taxon>Nocardia</taxon>
    </lineage>
</organism>
<keyword evidence="2" id="KW-1185">Reference proteome</keyword>
<reference evidence="1 2" key="1">
    <citation type="submission" date="2021-01" db="EMBL/GenBank/DDBJ databases">
        <title>WGS of actinomycetes isolated from Thailand.</title>
        <authorList>
            <person name="Thawai C."/>
        </authorList>
    </citation>
    <scope>NUCLEOTIDE SEQUENCE [LARGE SCALE GENOMIC DNA]</scope>
    <source>
        <strain evidence="1 2">LPG 2</strain>
    </source>
</reference>